<sequence>MSCKRSNNICTHDDDDALKCNGIYSYYISHLCLGLIFRLISKQPQIDETLFDLVSASKITKVQIFYDIAFPYVAQKALKSR</sequence>
<accession>A0A1J1HFM2</accession>
<dbReference type="Proteomes" id="UP000183832">
    <property type="component" value="Unassembled WGS sequence"/>
</dbReference>
<dbReference type="EMBL" id="CVRI01000002">
    <property type="protein sequence ID" value="CRK86651.1"/>
    <property type="molecule type" value="Genomic_DNA"/>
</dbReference>
<evidence type="ECO:0000313" key="1">
    <source>
        <dbReference type="EMBL" id="CRK86651.1"/>
    </source>
</evidence>
<evidence type="ECO:0000313" key="2">
    <source>
        <dbReference type="Proteomes" id="UP000183832"/>
    </source>
</evidence>
<organism evidence="1 2">
    <name type="scientific">Clunio marinus</name>
    <dbReference type="NCBI Taxonomy" id="568069"/>
    <lineage>
        <taxon>Eukaryota</taxon>
        <taxon>Metazoa</taxon>
        <taxon>Ecdysozoa</taxon>
        <taxon>Arthropoda</taxon>
        <taxon>Hexapoda</taxon>
        <taxon>Insecta</taxon>
        <taxon>Pterygota</taxon>
        <taxon>Neoptera</taxon>
        <taxon>Endopterygota</taxon>
        <taxon>Diptera</taxon>
        <taxon>Nematocera</taxon>
        <taxon>Chironomoidea</taxon>
        <taxon>Chironomidae</taxon>
        <taxon>Clunio</taxon>
    </lineage>
</organism>
<proteinExistence type="predicted"/>
<protein>
    <submittedName>
        <fullName evidence="1">CLUMA_CG000487, isoform A</fullName>
    </submittedName>
</protein>
<reference evidence="1 2" key="1">
    <citation type="submission" date="2015-04" db="EMBL/GenBank/DDBJ databases">
        <authorList>
            <person name="Syromyatnikov M.Y."/>
            <person name="Popov V.N."/>
        </authorList>
    </citation>
    <scope>NUCLEOTIDE SEQUENCE [LARGE SCALE GENOMIC DNA]</scope>
</reference>
<keyword evidence="2" id="KW-1185">Reference proteome</keyword>
<dbReference type="AlphaFoldDB" id="A0A1J1HFM2"/>
<gene>
    <name evidence="1" type="ORF">CLUMA_CG000487</name>
</gene>
<name>A0A1J1HFM2_9DIPT</name>